<proteinExistence type="predicted"/>
<accession>A0A2P2MXL8</accession>
<organism evidence="1">
    <name type="scientific">Rhizophora mucronata</name>
    <name type="common">Asiatic mangrove</name>
    <dbReference type="NCBI Taxonomy" id="61149"/>
    <lineage>
        <taxon>Eukaryota</taxon>
        <taxon>Viridiplantae</taxon>
        <taxon>Streptophyta</taxon>
        <taxon>Embryophyta</taxon>
        <taxon>Tracheophyta</taxon>
        <taxon>Spermatophyta</taxon>
        <taxon>Magnoliopsida</taxon>
        <taxon>eudicotyledons</taxon>
        <taxon>Gunneridae</taxon>
        <taxon>Pentapetalae</taxon>
        <taxon>rosids</taxon>
        <taxon>fabids</taxon>
        <taxon>Malpighiales</taxon>
        <taxon>Rhizophoraceae</taxon>
        <taxon>Rhizophora</taxon>
    </lineage>
</organism>
<evidence type="ECO:0000313" key="1">
    <source>
        <dbReference type="EMBL" id="MBX34971.1"/>
    </source>
</evidence>
<reference evidence="1" key="1">
    <citation type="submission" date="2018-02" db="EMBL/GenBank/DDBJ databases">
        <title>Rhizophora mucronata_Transcriptome.</title>
        <authorList>
            <person name="Meera S.P."/>
            <person name="Sreeshan A."/>
            <person name="Augustine A."/>
        </authorList>
    </citation>
    <scope>NUCLEOTIDE SEQUENCE</scope>
    <source>
        <tissue evidence="1">Leaf</tissue>
    </source>
</reference>
<sequence>MKHTCDAISRLQLHTLFKYSLTSAYIIQQTKHFRLKTWFVIIWLYNIVQSVKNI</sequence>
<dbReference type="EMBL" id="GGEC01054487">
    <property type="protein sequence ID" value="MBX34971.1"/>
    <property type="molecule type" value="Transcribed_RNA"/>
</dbReference>
<dbReference type="AlphaFoldDB" id="A0A2P2MXL8"/>
<protein>
    <submittedName>
        <fullName evidence="1">Uncharacterized protein</fullName>
    </submittedName>
</protein>
<name>A0A2P2MXL8_RHIMU</name>